<dbReference type="CDD" id="cd00067">
    <property type="entry name" value="GAL4"/>
    <property type="match status" value="1"/>
</dbReference>
<dbReference type="PROSITE" id="PS50048">
    <property type="entry name" value="ZN2_CY6_FUNGAL_2"/>
    <property type="match status" value="1"/>
</dbReference>
<dbReference type="Gene3D" id="4.10.240.10">
    <property type="entry name" value="Zn(2)-C6 fungal-type DNA-binding domain"/>
    <property type="match status" value="1"/>
</dbReference>
<dbReference type="InterPro" id="IPR001138">
    <property type="entry name" value="Zn2Cys6_DnaBD"/>
</dbReference>
<dbReference type="EMBL" id="QLNT01000042">
    <property type="protein sequence ID" value="KAF3054721.1"/>
    <property type="molecule type" value="Genomic_DNA"/>
</dbReference>
<dbReference type="SMART" id="SM00066">
    <property type="entry name" value="GAL4"/>
    <property type="match status" value="1"/>
</dbReference>
<keyword evidence="1" id="KW-0479">Metal-binding</keyword>
<proteinExistence type="predicted"/>
<dbReference type="SUPFAM" id="SSF57701">
    <property type="entry name" value="Zn2/Cys6 DNA-binding domain"/>
    <property type="match status" value="1"/>
</dbReference>
<dbReference type="InterPro" id="IPR007219">
    <property type="entry name" value="XnlR_reg_dom"/>
</dbReference>
<keyword evidence="2" id="KW-0805">Transcription regulation</keyword>
<dbReference type="GO" id="GO:0000978">
    <property type="term" value="F:RNA polymerase II cis-regulatory region sequence-specific DNA binding"/>
    <property type="evidence" value="ECO:0007669"/>
    <property type="project" value="TreeGrafter"/>
</dbReference>
<reference evidence="8 9" key="1">
    <citation type="submission" date="2018-06" db="EMBL/GenBank/DDBJ databases">
        <title>Genome analysis of cellulolytic fungus Trichoderma lentiforme CFAM-422.</title>
        <authorList>
            <person name="Steindorff A.S."/>
            <person name="Formighieri E.F."/>
            <person name="Midorikawa G.E.O."/>
            <person name="Tamietti M.S."/>
            <person name="Ramos E.Z."/>
            <person name="Silva A.S."/>
            <person name="Bon E.P.S."/>
            <person name="Mendes T.D."/>
            <person name="Damaso M.C.T."/>
            <person name="Favaro L.C.L."/>
        </authorList>
    </citation>
    <scope>NUCLEOTIDE SEQUENCE [LARGE SCALE GENOMIC DNA]</scope>
    <source>
        <strain evidence="8 9">CFAM-422</strain>
    </source>
</reference>
<sequence>MGEDNPQPSAPAAATQGQSNNLKASDLNAYNNGEFESFAERWPKRPKISVACEECRQRKVKCDGVQPRCGACRRRRRPAPNCVYKPERVKTAYSHEYLCLYHLHIYVAALESRLRMFESAATATKFSQPVASQVHEDVNASPQANSSPLSPPPRYSGEERLRQNSHTVALTTPVTPSNTISMNKKDGGLEFYPSPRYPAEGVDAMGNHGSSEHAYPEGSSSAASFTKQVKDAVASRLSLPGLGVGILSDQKQNELLFPQRLDSLAELCVLPSRSAADDMMNLYWNEIHILYPFVDRASFQECYEKLWSTGDEHVRRPNHILLCSLNAIFALTCQLRRRSIADQSFAANVFFRRSAQLLQMSSFGGGSLELVQACLLLAQYLQSTESSYRCWVVIGLAIRIAQSIGLHLPEPAYLRFEKESDRKLSQRLWHGCVFLDRMVSMTQGRPMTISKTDSMAVPLPQSDGSDHVFSPSAANRAKGLLPDCYASRMDFFSESMKLYSITGDMLAIVYSRDPSSFFAPRSDLSPQARLDILDFNTVLRIDNSLRRWKETLPLCLQTRPTDSVVADKDDPVLIRQANVLHLRYLQIRILLFRPILALLLTSEAQGLDSTNGDYETSLSRDMGIPCAQRCINSAISMIDLVWAWRKENFPHFSVEPLPAWWFQTFFLYTASIVLIPARRFKALQGTASSTPVNRCWHRALIMIEDLAQFCRSAKLCLTSLQLLNQEIMGETNAYSEPPNLSTWGDPTATTTLFPEVEFDQMPLDYSWIDSLPIDLSIGNDFLAE</sequence>
<feature type="compositionally biased region" description="Polar residues" evidence="6">
    <location>
        <begin position="15"/>
        <end position="26"/>
    </location>
</feature>
<feature type="compositionally biased region" description="Polar residues" evidence="6">
    <location>
        <begin position="164"/>
        <end position="182"/>
    </location>
</feature>
<evidence type="ECO:0000259" key="7">
    <source>
        <dbReference type="PROSITE" id="PS50048"/>
    </source>
</evidence>
<gene>
    <name evidence="8" type="ORF">CFAM422_013301</name>
</gene>
<dbReference type="Pfam" id="PF04082">
    <property type="entry name" value="Fungal_trans"/>
    <property type="match status" value="1"/>
</dbReference>
<comment type="caution">
    <text evidence="8">The sequence shown here is derived from an EMBL/GenBank/DDBJ whole genome shotgun (WGS) entry which is preliminary data.</text>
</comment>
<dbReference type="InterPro" id="IPR051127">
    <property type="entry name" value="Fungal_SecMet_Regulators"/>
</dbReference>
<protein>
    <recommendedName>
        <fullName evidence="7">Zn(2)-C6 fungal-type domain-containing protein</fullName>
    </recommendedName>
</protein>
<evidence type="ECO:0000256" key="3">
    <source>
        <dbReference type="ARBA" id="ARBA00023125"/>
    </source>
</evidence>
<dbReference type="GO" id="GO:0005634">
    <property type="term" value="C:nucleus"/>
    <property type="evidence" value="ECO:0007669"/>
    <property type="project" value="TreeGrafter"/>
</dbReference>
<evidence type="ECO:0000256" key="2">
    <source>
        <dbReference type="ARBA" id="ARBA00023015"/>
    </source>
</evidence>
<evidence type="ECO:0000256" key="4">
    <source>
        <dbReference type="ARBA" id="ARBA00023163"/>
    </source>
</evidence>
<dbReference type="PANTHER" id="PTHR47424">
    <property type="entry name" value="REGULATORY PROTEIN GAL4"/>
    <property type="match status" value="1"/>
</dbReference>
<feature type="region of interest" description="Disordered" evidence="6">
    <location>
        <begin position="133"/>
        <end position="182"/>
    </location>
</feature>
<dbReference type="GO" id="GO:0000981">
    <property type="term" value="F:DNA-binding transcription factor activity, RNA polymerase II-specific"/>
    <property type="evidence" value="ECO:0007669"/>
    <property type="project" value="InterPro"/>
</dbReference>
<evidence type="ECO:0000256" key="5">
    <source>
        <dbReference type="ARBA" id="ARBA00023242"/>
    </source>
</evidence>
<dbReference type="GO" id="GO:0006351">
    <property type="term" value="P:DNA-templated transcription"/>
    <property type="evidence" value="ECO:0007669"/>
    <property type="project" value="InterPro"/>
</dbReference>
<feature type="region of interest" description="Disordered" evidence="6">
    <location>
        <begin position="1"/>
        <end position="26"/>
    </location>
</feature>
<dbReference type="GO" id="GO:0008270">
    <property type="term" value="F:zinc ion binding"/>
    <property type="evidence" value="ECO:0007669"/>
    <property type="project" value="InterPro"/>
</dbReference>
<dbReference type="InterPro" id="IPR036864">
    <property type="entry name" value="Zn2-C6_fun-type_DNA-bd_sf"/>
</dbReference>
<evidence type="ECO:0000256" key="6">
    <source>
        <dbReference type="SAM" id="MobiDB-lite"/>
    </source>
</evidence>
<dbReference type="GO" id="GO:0000435">
    <property type="term" value="P:positive regulation of transcription from RNA polymerase II promoter by galactose"/>
    <property type="evidence" value="ECO:0007669"/>
    <property type="project" value="TreeGrafter"/>
</dbReference>
<dbReference type="Proteomes" id="UP000801864">
    <property type="component" value="Unassembled WGS sequence"/>
</dbReference>
<evidence type="ECO:0000313" key="8">
    <source>
        <dbReference type="EMBL" id="KAF3054721.1"/>
    </source>
</evidence>
<evidence type="ECO:0000313" key="9">
    <source>
        <dbReference type="Proteomes" id="UP000801864"/>
    </source>
</evidence>
<keyword evidence="3" id="KW-0238">DNA-binding</keyword>
<dbReference type="Pfam" id="PF00172">
    <property type="entry name" value="Zn_clus"/>
    <property type="match status" value="1"/>
</dbReference>
<organism evidence="8 9">
    <name type="scientific">Trichoderma lentiforme</name>
    <dbReference type="NCBI Taxonomy" id="1567552"/>
    <lineage>
        <taxon>Eukaryota</taxon>
        <taxon>Fungi</taxon>
        <taxon>Dikarya</taxon>
        <taxon>Ascomycota</taxon>
        <taxon>Pezizomycotina</taxon>
        <taxon>Sordariomycetes</taxon>
        <taxon>Hypocreomycetidae</taxon>
        <taxon>Hypocreales</taxon>
        <taxon>Hypocreaceae</taxon>
        <taxon>Trichoderma</taxon>
    </lineage>
</organism>
<keyword evidence="4" id="KW-0804">Transcription</keyword>
<dbReference type="SMART" id="SM00906">
    <property type="entry name" value="Fungal_trans"/>
    <property type="match status" value="1"/>
</dbReference>
<feature type="domain" description="Zn(2)-C6 fungal-type" evidence="7">
    <location>
        <begin position="51"/>
        <end position="84"/>
    </location>
</feature>
<evidence type="ECO:0000256" key="1">
    <source>
        <dbReference type="ARBA" id="ARBA00022723"/>
    </source>
</evidence>
<accession>A0A9P4X0Y4</accession>
<dbReference type="PANTHER" id="PTHR47424:SF3">
    <property type="entry name" value="REGULATORY PROTEIN GAL4"/>
    <property type="match status" value="1"/>
</dbReference>
<keyword evidence="9" id="KW-1185">Reference proteome</keyword>
<name>A0A9P4X0Y4_9HYPO</name>
<dbReference type="AlphaFoldDB" id="A0A9P4X0Y4"/>
<dbReference type="CDD" id="cd12148">
    <property type="entry name" value="fungal_TF_MHR"/>
    <property type="match status" value="1"/>
</dbReference>
<keyword evidence="5" id="KW-0539">Nucleus</keyword>